<evidence type="ECO:0000313" key="2">
    <source>
        <dbReference type="EMBL" id="KAJ8353991.1"/>
    </source>
</evidence>
<dbReference type="AlphaFoldDB" id="A0A9Q1FAC3"/>
<dbReference type="Proteomes" id="UP001152622">
    <property type="component" value="Chromosome 7"/>
</dbReference>
<evidence type="ECO:0000256" key="1">
    <source>
        <dbReference type="SAM" id="MobiDB-lite"/>
    </source>
</evidence>
<sequence length="188" mass="21160">MCSCEIPGLSSHRQREGGACRVHRGKYEAGGPRAIFRKQTTSGGHWQQEQQQQQLGLTPAQEQRREGPRHSLQTTRLLQNKKQDRGAELHKASTDRDPTTETQPATDPEPDPESESLDPAAMRKKIVVVEEVIEDIDMDILTELALERAEGAPGTSRVVFSEQDWDHGLEEPEEKSWPNFTEELAAIR</sequence>
<accession>A0A9Q1FAC3</accession>
<feature type="compositionally biased region" description="Polar residues" evidence="1">
    <location>
        <begin position="71"/>
        <end position="80"/>
    </location>
</feature>
<protein>
    <submittedName>
        <fullName evidence="2">Uncharacterized protein</fullName>
    </submittedName>
</protein>
<comment type="caution">
    <text evidence="2">The sequence shown here is derived from an EMBL/GenBank/DDBJ whole genome shotgun (WGS) entry which is preliminary data.</text>
</comment>
<proteinExistence type="predicted"/>
<dbReference type="OrthoDB" id="10674003at2759"/>
<keyword evidence="3" id="KW-1185">Reference proteome</keyword>
<evidence type="ECO:0000313" key="3">
    <source>
        <dbReference type="Proteomes" id="UP001152622"/>
    </source>
</evidence>
<feature type="region of interest" description="Disordered" evidence="1">
    <location>
        <begin position="24"/>
        <end position="119"/>
    </location>
</feature>
<name>A0A9Q1FAC3_SYNKA</name>
<reference evidence="2" key="1">
    <citation type="journal article" date="2023" name="Science">
        <title>Genome structures resolve the early diversification of teleost fishes.</title>
        <authorList>
            <person name="Parey E."/>
            <person name="Louis A."/>
            <person name="Montfort J."/>
            <person name="Bouchez O."/>
            <person name="Roques C."/>
            <person name="Iampietro C."/>
            <person name="Lluch J."/>
            <person name="Castinel A."/>
            <person name="Donnadieu C."/>
            <person name="Desvignes T."/>
            <person name="Floi Bucao C."/>
            <person name="Jouanno E."/>
            <person name="Wen M."/>
            <person name="Mejri S."/>
            <person name="Dirks R."/>
            <person name="Jansen H."/>
            <person name="Henkel C."/>
            <person name="Chen W.J."/>
            <person name="Zahm M."/>
            <person name="Cabau C."/>
            <person name="Klopp C."/>
            <person name="Thompson A.W."/>
            <person name="Robinson-Rechavi M."/>
            <person name="Braasch I."/>
            <person name="Lecointre G."/>
            <person name="Bobe J."/>
            <person name="Postlethwait J.H."/>
            <person name="Berthelot C."/>
            <person name="Roest Crollius H."/>
            <person name="Guiguen Y."/>
        </authorList>
    </citation>
    <scope>NUCLEOTIDE SEQUENCE</scope>
    <source>
        <strain evidence="2">WJC10195</strain>
    </source>
</reference>
<organism evidence="2 3">
    <name type="scientific">Synaphobranchus kaupii</name>
    <name type="common">Kaup's arrowtooth eel</name>
    <dbReference type="NCBI Taxonomy" id="118154"/>
    <lineage>
        <taxon>Eukaryota</taxon>
        <taxon>Metazoa</taxon>
        <taxon>Chordata</taxon>
        <taxon>Craniata</taxon>
        <taxon>Vertebrata</taxon>
        <taxon>Euteleostomi</taxon>
        <taxon>Actinopterygii</taxon>
        <taxon>Neopterygii</taxon>
        <taxon>Teleostei</taxon>
        <taxon>Anguilliformes</taxon>
        <taxon>Synaphobranchidae</taxon>
        <taxon>Synaphobranchus</taxon>
    </lineage>
</organism>
<gene>
    <name evidence="2" type="ORF">SKAU_G00215580</name>
</gene>
<feature type="compositionally biased region" description="Basic and acidic residues" evidence="1">
    <location>
        <begin position="81"/>
        <end position="99"/>
    </location>
</feature>
<dbReference type="EMBL" id="JAINUF010000007">
    <property type="protein sequence ID" value="KAJ8353991.1"/>
    <property type="molecule type" value="Genomic_DNA"/>
</dbReference>